<dbReference type="Gene3D" id="3.90.980.20">
    <property type="match status" value="1"/>
</dbReference>
<dbReference type="PROSITE" id="PS01359">
    <property type="entry name" value="ZF_PHD_1"/>
    <property type="match status" value="1"/>
</dbReference>
<dbReference type="InterPro" id="IPR011011">
    <property type="entry name" value="Znf_FYVE_PHD"/>
</dbReference>
<proteinExistence type="predicted"/>
<evidence type="ECO:0000313" key="7">
    <source>
        <dbReference type="Proteomes" id="UP000230750"/>
    </source>
</evidence>
<comment type="caution">
    <text evidence="6">The sequence shown here is derived from an EMBL/GenBank/DDBJ whole genome shotgun (WGS) entry which is preliminary data.</text>
</comment>
<dbReference type="GO" id="GO:0008270">
    <property type="term" value="F:zinc ion binding"/>
    <property type="evidence" value="ECO:0007669"/>
    <property type="project" value="UniProtKB-KW"/>
</dbReference>
<feature type="domain" description="Zinc finger PHD-type" evidence="5">
    <location>
        <begin position="78"/>
        <end position="126"/>
    </location>
</feature>
<feature type="compositionally biased region" description="Polar residues" evidence="4">
    <location>
        <begin position="36"/>
        <end position="55"/>
    </location>
</feature>
<evidence type="ECO:0000259" key="5">
    <source>
        <dbReference type="SMART" id="SM00249"/>
    </source>
</evidence>
<reference evidence="6 7" key="1">
    <citation type="journal article" date="2017" name="PLoS Biol.">
        <title>The sea cucumber genome provides insights into morphological evolution and visceral regeneration.</title>
        <authorList>
            <person name="Zhang X."/>
            <person name="Sun L."/>
            <person name="Yuan J."/>
            <person name="Sun Y."/>
            <person name="Gao Y."/>
            <person name="Zhang L."/>
            <person name="Li S."/>
            <person name="Dai H."/>
            <person name="Hamel J.F."/>
            <person name="Liu C."/>
            <person name="Yu Y."/>
            <person name="Liu S."/>
            <person name="Lin W."/>
            <person name="Guo K."/>
            <person name="Jin S."/>
            <person name="Xu P."/>
            <person name="Storey K.B."/>
            <person name="Huan P."/>
            <person name="Zhang T."/>
            <person name="Zhou Y."/>
            <person name="Zhang J."/>
            <person name="Lin C."/>
            <person name="Li X."/>
            <person name="Xing L."/>
            <person name="Huo D."/>
            <person name="Sun M."/>
            <person name="Wang L."/>
            <person name="Mercier A."/>
            <person name="Li F."/>
            <person name="Yang H."/>
            <person name="Xiang J."/>
        </authorList>
    </citation>
    <scope>NUCLEOTIDE SEQUENCE [LARGE SCALE GENOMIC DNA]</scope>
    <source>
        <strain evidence="6">Shaxun</strain>
        <tissue evidence="6">Muscle</tissue>
    </source>
</reference>
<keyword evidence="2" id="KW-0863">Zinc-finger</keyword>
<evidence type="ECO:0000256" key="3">
    <source>
        <dbReference type="ARBA" id="ARBA00022833"/>
    </source>
</evidence>
<feature type="compositionally biased region" description="Polar residues" evidence="4">
    <location>
        <begin position="265"/>
        <end position="274"/>
    </location>
</feature>
<dbReference type="AlphaFoldDB" id="A0A2G8K7G7"/>
<name>A0A2G8K7G7_STIJA</name>
<evidence type="ECO:0000313" key="6">
    <source>
        <dbReference type="EMBL" id="PIK43889.1"/>
    </source>
</evidence>
<evidence type="ECO:0000256" key="1">
    <source>
        <dbReference type="ARBA" id="ARBA00022723"/>
    </source>
</evidence>
<dbReference type="EMBL" id="MRZV01000816">
    <property type="protein sequence ID" value="PIK43889.1"/>
    <property type="molecule type" value="Genomic_DNA"/>
</dbReference>
<evidence type="ECO:0000256" key="2">
    <source>
        <dbReference type="ARBA" id="ARBA00022771"/>
    </source>
</evidence>
<dbReference type="SUPFAM" id="SSF57903">
    <property type="entry name" value="FYVE/PHD zinc finger"/>
    <property type="match status" value="1"/>
</dbReference>
<evidence type="ECO:0000256" key="4">
    <source>
        <dbReference type="SAM" id="MobiDB-lite"/>
    </source>
</evidence>
<sequence length="504" mass="56016">MILMSLSRLNQFPGLYLHIFSFLLTKSELDEIDVVSTDTKSPPGLLQSQATSPGEETQPILVPKSDSSPDAKPLKSSECYCNKVQDALAVWCEKCKQNFHIACLKGGNPSPLDGDNFFRFTCSDCSETKSEIIARIKLTWQQVVVLALYNLGARKSGRKGFFRWKEDVCEFISTYWTVLFGQNITPVKVTAAQRKSKLMTFEPTIKVEGLRSRKRGTTAVESAMELKEKRSRTQEAKEIRKARQASVEGREGSSTQLDVEEGSMDSFTSSEQFQGTPTTPVPDSPSVLSLLGGENSCDSFSLLQESDLATDETLPSMLMAGDEEELGPPSKGLSTMVRTPTPPVNGQGRDGLTNTEKGYSNRPEIKKGFKEKRERGLPLFDLDSAVQQILQKRCSISPYPYPQAGLPQSPVKYGRMKAASKGMGADYRILDRFQVSSHALLSPKRQTGSFRARLIGSASNTNFQKIVSPYTARILKPYIRRDYETKPIKLKLLEKEAAEIRGRC</sequence>
<feature type="region of interest" description="Disordered" evidence="4">
    <location>
        <begin position="36"/>
        <end position="72"/>
    </location>
</feature>
<dbReference type="InterPro" id="IPR001965">
    <property type="entry name" value="Znf_PHD"/>
</dbReference>
<feature type="region of interest" description="Disordered" evidence="4">
    <location>
        <begin position="222"/>
        <end position="284"/>
    </location>
</feature>
<dbReference type="SMART" id="SM00249">
    <property type="entry name" value="PHD"/>
    <property type="match status" value="1"/>
</dbReference>
<dbReference type="STRING" id="307972.A0A2G8K7G7"/>
<feature type="compositionally biased region" description="Basic and acidic residues" evidence="4">
    <location>
        <begin position="224"/>
        <end position="241"/>
    </location>
</feature>
<keyword evidence="3" id="KW-0862">Zinc</keyword>
<keyword evidence="1" id="KW-0479">Metal-binding</keyword>
<organism evidence="6 7">
    <name type="scientific">Stichopus japonicus</name>
    <name type="common">Sea cucumber</name>
    <dbReference type="NCBI Taxonomy" id="307972"/>
    <lineage>
        <taxon>Eukaryota</taxon>
        <taxon>Metazoa</taxon>
        <taxon>Echinodermata</taxon>
        <taxon>Eleutherozoa</taxon>
        <taxon>Echinozoa</taxon>
        <taxon>Holothuroidea</taxon>
        <taxon>Aspidochirotacea</taxon>
        <taxon>Aspidochirotida</taxon>
        <taxon>Stichopodidae</taxon>
        <taxon>Apostichopus</taxon>
    </lineage>
</organism>
<gene>
    <name evidence="6" type="ORF">BSL78_19258</name>
</gene>
<feature type="region of interest" description="Disordered" evidence="4">
    <location>
        <begin position="324"/>
        <end position="362"/>
    </location>
</feature>
<dbReference type="Proteomes" id="UP000230750">
    <property type="component" value="Unassembled WGS sequence"/>
</dbReference>
<keyword evidence="7" id="KW-1185">Reference proteome</keyword>
<dbReference type="InterPro" id="IPR019786">
    <property type="entry name" value="Zinc_finger_PHD-type_CS"/>
</dbReference>
<accession>A0A2G8K7G7</accession>
<dbReference type="OrthoDB" id="4080456at2759"/>
<protein>
    <submittedName>
        <fullName evidence="6">Putative cysteine-rich protein 2-binding protein</fullName>
    </submittedName>
</protein>